<protein>
    <submittedName>
        <fullName evidence="1">Uncharacterized protein</fullName>
    </submittedName>
</protein>
<reference evidence="1 2" key="1">
    <citation type="submission" date="2015-01" db="EMBL/GenBank/DDBJ databases">
        <title>Evolution of Trichinella species and genotypes.</title>
        <authorList>
            <person name="Korhonen P.K."/>
            <person name="Edoardo P."/>
            <person name="Giuseppe L.R."/>
            <person name="Gasser R.B."/>
        </authorList>
    </citation>
    <scope>NUCLEOTIDE SEQUENCE [LARGE SCALE GENOMIC DNA]</scope>
    <source>
        <strain evidence="1">ISS2496</strain>
    </source>
</reference>
<dbReference type="EMBL" id="JYDQ01005224">
    <property type="protein sequence ID" value="KRX85889.1"/>
    <property type="molecule type" value="Genomic_DNA"/>
</dbReference>
<dbReference type="Proteomes" id="UP000054783">
    <property type="component" value="Unassembled WGS sequence"/>
</dbReference>
<accession>A0A0V0XCY0</accession>
<dbReference type="AlphaFoldDB" id="A0A0V0XCY0"/>
<evidence type="ECO:0000313" key="1">
    <source>
        <dbReference type="EMBL" id="KRX85889.1"/>
    </source>
</evidence>
<keyword evidence="2" id="KW-1185">Reference proteome</keyword>
<evidence type="ECO:0000313" key="2">
    <source>
        <dbReference type="Proteomes" id="UP000054783"/>
    </source>
</evidence>
<gene>
    <name evidence="1" type="ORF">T12_7912</name>
</gene>
<name>A0A0V0XCY0_9BILA</name>
<comment type="caution">
    <text evidence="1">The sequence shown here is derived from an EMBL/GenBank/DDBJ whole genome shotgun (WGS) entry which is preliminary data.</text>
</comment>
<organism evidence="1 2">
    <name type="scientific">Trichinella patagoniensis</name>
    <dbReference type="NCBI Taxonomy" id="990121"/>
    <lineage>
        <taxon>Eukaryota</taxon>
        <taxon>Metazoa</taxon>
        <taxon>Ecdysozoa</taxon>
        <taxon>Nematoda</taxon>
        <taxon>Enoplea</taxon>
        <taxon>Dorylaimia</taxon>
        <taxon>Trichinellida</taxon>
        <taxon>Trichinellidae</taxon>
        <taxon>Trichinella</taxon>
    </lineage>
</organism>
<proteinExistence type="predicted"/>
<sequence>MDVVANTDELRGDVSSAELAVNEKMDVVANTGELYI</sequence>